<keyword evidence="4" id="KW-1185">Reference proteome</keyword>
<keyword evidence="1" id="KW-0732">Signal</keyword>
<evidence type="ECO:0000313" key="4">
    <source>
        <dbReference type="Proteomes" id="UP000002320"/>
    </source>
</evidence>
<dbReference type="KEGG" id="cqu:CpipJ_CPIJ000534"/>
<proteinExistence type="predicted"/>
<sequence>MSKLFLVFCIVVVFATPSFQFEEEDTGDEPVVAEPEVHQDDAVEEEEAVVDPDAAGIDITNIVIGPVVCPKGKRPDRQGICRSPAEF</sequence>
<name>B0W0H0_CULQU</name>
<evidence type="ECO:0000313" key="2">
    <source>
        <dbReference type="EMBL" id="EDS39709.1"/>
    </source>
</evidence>
<evidence type="ECO:0000256" key="1">
    <source>
        <dbReference type="SAM" id="SignalP"/>
    </source>
</evidence>
<dbReference type="EnsemblMetazoa" id="CPIJ000534-RA">
    <property type="protein sequence ID" value="CPIJ000534-PA"/>
    <property type="gene ID" value="CPIJ000534"/>
</dbReference>
<reference evidence="2" key="1">
    <citation type="submission" date="2007-03" db="EMBL/GenBank/DDBJ databases">
        <title>Annotation of Culex pipiens quinquefasciatus.</title>
        <authorList>
            <consortium name="The Broad Institute Genome Sequencing Platform"/>
            <person name="Atkinson P.W."/>
            <person name="Hemingway J."/>
            <person name="Christensen B.M."/>
            <person name="Higgs S."/>
            <person name="Kodira C."/>
            <person name="Hannick L."/>
            <person name="Megy K."/>
            <person name="O'Leary S."/>
            <person name="Pearson M."/>
            <person name="Haas B.J."/>
            <person name="Mauceli E."/>
            <person name="Wortman J.R."/>
            <person name="Lee N.H."/>
            <person name="Guigo R."/>
            <person name="Stanke M."/>
            <person name="Alvarado L."/>
            <person name="Amedeo P."/>
            <person name="Antoine C.H."/>
            <person name="Arensburger P."/>
            <person name="Bidwell S.L."/>
            <person name="Crawford M."/>
            <person name="Camaro F."/>
            <person name="Devon K."/>
            <person name="Engels R."/>
            <person name="Hammond M."/>
            <person name="Howarth C."/>
            <person name="Koehrsen M."/>
            <person name="Lawson D."/>
            <person name="Montgomery P."/>
            <person name="Nene V."/>
            <person name="Nusbaum C."/>
            <person name="Puiu D."/>
            <person name="Romero-Severson J."/>
            <person name="Severson D.W."/>
            <person name="Shumway M."/>
            <person name="Sisk P."/>
            <person name="Stolte C."/>
            <person name="Zeng Q."/>
            <person name="Eisenstadt E."/>
            <person name="Fraser-Liggett C."/>
            <person name="Strausberg R."/>
            <person name="Galagan J."/>
            <person name="Birren B."/>
            <person name="Collins F.H."/>
        </authorList>
    </citation>
    <scope>NUCLEOTIDE SEQUENCE [LARGE SCALE GENOMIC DNA]</scope>
    <source>
        <strain evidence="2">JHB</strain>
    </source>
</reference>
<protein>
    <submittedName>
        <fullName evidence="2 3">Uncharacterized protein</fullName>
    </submittedName>
</protein>
<evidence type="ECO:0000313" key="3">
    <source>
        <dbReference type="EnsemblMetazoa" id="CPIJ000534-PA"/>
    </source>
</evidence>
<feature type="signal peptide" evidence="1">
    <location>
        <begin position="1"/>
        <end position="15"/>
    </location>
</feature>
<gene>
    <name evidence="3" type="primary">6031395</name>
    <name evidence="2" type="ORF">CpipJ_CPIJ000534</name>
</gene>
<accession>B0W0H0</accession>
<organism>
    <name type="scientific">Culex quinquefasciatus</name>
    <name type="common">Southern house mosquito</name>
    <name type="synonym">Culex pungens</name>
    <dbReference type="NCBI Taxonomy" id="7176"/>
    <lineage>
        <taxon>Eukaryota</taxon>
        <taxon>Metazoa</taxon>
        <taxon>Ecdysozoa</taxon>
        <taxon>Arthropoda</taxon>
        <taxon>Hexapoda</taxon>
        <taxon>Insecta</taxon>
        <taxon>Pterygota</taxon>
        <taxon>Neoptera</taxon>
        <taxon>Endopterygota</taxon>
        <taxon>Diptera</taxon>
        <taxon>Nematocera</taxon>
        <taxon>Culicoidea</taxon>
        <taxon>Culicidae</taxon>
        <taxon>Culicinae</taxon>
        <taxon>Culicini</taxon>
        <taxon>Culex</taxon>
        <taxon>Culex</taxon>
    </lineage>
</organism>
<feature type="chain" id="PRO_5014566408" evidence="1">
    <location>
        <begin position="16"/>
        <end position="87"/>
    </location>
</feature>
<dbReference type="VEuPathDB" id="VectorBase:CPIJ000534"/>
<dbReference type="AlphaFoldDB" id="B0W0H0"/>
<reference evidence="3" key="2">
    <citation type="submission" date="2021-02" db="UniProtKB">
        <authorList>
            <consortium name="EnsemblMetazoa"/>
        </authorList>
    </citation>
    <scope>IDENTIFICATION</scope>
    <source>
        <strain evidence="3">JHB</strain>
    </source>
</reference>
<dbReference type="InParanoid" id="B0W0H0"/>
<dbReference type="HOGENOM" id="CLU_2485538_0_0_1"/>
<dbReference type="Proteomes" id="UP000002320">
    <property type="component" value="Unassembled WGS sequence"/>
</dbReference>
<dbReference type="EMBL" id="DS231817">
    <property type="protein sequence ID" value="EDS39709.1"/>
    <property type="molecule type" value="Genomic_DNA"/>
</dbReference>